<organism evidence="1 2">
    <name type="scientific">Naganishia cerealis</name>
    <dbReference type="NCBI Taxonomy" id="610337"/>
    <lineage>
        <taxon>Eukaryota</taxon>
        <taxon>Fungi</taxon>
        <taxon>Dikarya</taxon>
        <taxon>Basidiomycota</taxon>
        <taxon>Agaricomycotina</taxon>
        <taxon>Tremellomycetes</taxon>
        <taxon>Filobasidiales</taxon>
        <taxon>Filobasidiaceae</taxon>
        <taxon>Naganishia</taxon>
    </lineage>
</organism>
<gene>
    <name evidence="1" type="primary">SPL1</name>
    <name evidence="1" type="ORF">QFC19_005440</name>
</gene>
<keyword evidence="2" id="KW-1185">Reference proteome</keyword>
<reference evidence="1" key="1">
    <citation type="submission" date="2023-04" db="EMBL/GenBank/DDBJ databases">
        <title>Draft Genome sequencing of Naganishia species isolated from polar environments using Oxford Nanopore Technology.</title>
        <authorList>
            <person name="Leo P."/>
            <person name="Venkateswaran K."/>
        </authorList>
    </citation>
    <scope>NUCLEOTIDE SEQUENCE</scope>
    <source>
        <strain evidence="1">MNA-CCFEE 5261</strain>
    </source>
</reference>
<evidence type="ECO:0000313" key="1">
    <source>
        <dbReference type="EMBL" id="KAJ9100834.1"/>
    </source>
</evidence>
<sequence>MDGELHHKTQIETSSVQPPEGLSISLKNATRDDSLYGTRPIYLDVQATTPTDPRVLDKMLQFYTGLYGNPHSSTHAYGWETDKEVEIARGHIADVINADAKEIIFTSGATESNNMAVKGVPRFYSKAKKHIITTQTEHKCVLDSARHMQDEGFDVTYLPVNQEGLISLDDLKNAIRKDTVLVSIMAVNNEIGVIQPLKEIGKICRENKVFFHTDAAQAFGKIPIDVNDMNIDLLSISSHKIYGPKGIGACYVRRRPRVRMIPIITGGGQERGLRSGTLAPPLVAGFGEAARLIKEEMDYDQAWIHKLSNKLKDGLLSIPETQYNGCLSDPAKQYAGCVNVSFAYVEGESLLMALKDIALSSGSACTSASLEPSFGLGRFTTEAEVDYVINAIQLRVEFLRKMSPLWEMVQDGIDLNTIEWSGH</sequence>
<name>A0ACC2VNY6_9TREE</name>
<evidence type="ECO:0000313" key="2">
    <source>
        <dbReference type="Proteomes" id="UP001241377"/>
    </source>
</evidence>
<dbReference type="EMBL" id="JASBWR010000061">
    <property type="protein sequence ID" value="KAJ9100834.1"/>
    <property type="molecule type" value="Genomic_DNA"/>
</dbReference>
<protein>
    <submittedName>
        <fullName evidence="1">Cysteine desulfurase mitochondrial</fullName>
    </submittedName>
</protein>
<dbReference type="Proteomes" id="UP001241377">
    <property type="component" value="Unassembled WGS sequence"/>
</dbReference>
<proteinExistence type="predicted"/>
<comment type="caution">
    <text evidence="1">The sequence shown here is derived from an EMBL/GenBank/DDBJ whole genome shotgun (WGS) entry which is preliminary data.</text>
</comment>
<accession>A0ACC2VNY6</accession>